<comment type="caution">
    <text evidence="3">The sequence shown here is derived from an EMBL/GenBank/DDBJ whole genome shotgun (WGS) entry which is preliminary data.</text>
</comment>
<name>A0A0V0QS21_PSEPJ</name>
<feature type="compositionally biased region" description="Low complexity" evidence="1">
    <location>
        <begin position="266"/>
        <end position="288"/>
    </location>
</feature>
<feature type="region of interest" description="Disordered" evidence="1">
    <location>
        <begin position="1"/>
        <end position="38"/>
    </location>
</feature>
<dbReference type="EMBL" id="LDAU01000110">
    <property type="protein sequence ID" value="KRX04973.1"/>
    <property type="molecule type" value="Genomic_DNA"/>
</dbReference>
<keyword evidence="2" id="KW-1133">Transmembrane helix</keyword>
<keyword evidence="4" id="KW-1185">Reference proteome</keyword>
<organism evidence="3 4">
    <name type="scientific">Pseudocohnilembus persalinus</name>
    <name type="common">Ciliate</name>
    <dbReference type="NCBI Taxonomy" id="266149"/>
    <lineage>
        <taxon>Eukaryota</taxon>
        <taxon>Sar</taxon>
        <taxon>Alveolata</taxon>
        <taxon>Ciliophora</taxon>
        <taxon>Intramacronucleata</taxon>
        <taxon>Oligohymenophorea</taxon>
        <taxon>Scuticociliatia</taxon>
        <taxon>Philasterida</taxon>
        <taxon>Pseudocohnilembidae</taxon>
        <taxon>Pseudocohnilembus</taxon>
    </lineage>
</organism>
<feature type="region of interest" description="Disordered" evidence="1">
    <location>
        <begin position="409"/>
        <end position="428"/>
    </location>
</feature>
<reference evidence="3 4" key="1">
    <citation type="journal article" date="2015" name="Sci. Rep.">
        <title>Genome of the facultative scuticociliatosis pathogen Pseudocohnilembus persalinus provides insight into its virulence through horizontal gene transfer.</title>
        <authorList>
            <person name="Xiong J."/>
            <person name="Wang G."/>
            <person name="Cheng J."/>
            <person name="Tian M."/>
            <person name="Pan X."/>
            <person name="Warren A."/>
            <person name="Jiang C."/>
            <person name="Yuan D."/>
            <person name="Miao W."/>
        </authorList>
    </citation>
    <scope>NUCLEOTIDE SEQUENCE [LARGE SCALE GENOMIC DNA]</scope>
    <source>
        <strain evidence="3">36N120E</strain>
    </source>
</reference>
<sequence>MLTYSDDSSTTPTKKQKKVKKVKKQKTKKKKEDKPNKTEKSPLQMFFELVAFTQMVVLWVLIGVLKKKGNINYPWVYPSVNVGIWAFFTIFSIFPRFGCYFVKLTKNNALKQYYIFTNFTLFLRIHVGIFMYFLFIIDIVNIHYDDGMIFVVVLVGFCLIFPIFPYYIYYSLHYKNVENHYYDEEDYYELAILQKQQKKDKRNRKPIPEDQLYESHIIDDHYDENKYITNNQFQYNKNPNFATQQYQYQMNQNFMTQQYQQQLRQQQHLQKSQQQNQYAYQPPFQNNNSIIGSQIRPQSQLNFDYEQQILPISHQTSSNQTQKLANLGFPNPFMVSKAQTTGKKNKNNPLQQKQLFKENMRNFSNSIDLTNENQDNYPKQQQELGLNQQYMYNTYNGQQKNQVYQNQMNGHQNFDINPPQKKSKKKKK</sequence>
<feature type="compositionally biased region" description="Basic residues" evidence="1">
    <location>
        <begin position="14"/>
        <end position="29"/>
    </location>
</feature>
<evidence type="ECO:0000256" key="2">
    <source>
        <dbReference type="SAM" id="Phobius"/>
    </source>
</evidence>
<feature type="transmembrane region" description="Helical" evidence="2">
    <location>
        <begin position="114"/>
        <end position="137"/>
    </location>
</feature>
<feature type="transmembrane region" description="Helical" evidence="2">
    <location>
        <begin position="82"/>
        <end position="102"/>
    </location>
</feature>
<evidence type="ECO:0000256" key="1">
    <source>
        <dbReference type="SAM" id="MobiDB-lite"/>
    </source>
</evidence>
<proteinExistence type="predicted"/>
<dbReference type="InParanoid" id="A0A0V0QS21"/>
<evidence type="ECO:0000313" key="4">
    <source>
        <dbReference type="Proteomes" id="UP000054937"/>
    </source>
</evidence>
<keyword evidence="2" id="KW-0472">Membrane</keyword>
<protein>
    <recommendedName>
        <fullName evidence="5">Transmembrane protein</fullName>
    </recommendedName>
</protein>
<dbReference type="AlphaFoldDB" id="A0A0V0QS21"/>
<keyword evidence="2" id="KW-0812">Transmembrane</keyword>
<feature type="transmembrane region" description="Helical" evidence="2">
    <location>
        <begin position="43"/>
        <end position="62"/>
    </location>
</feature>
<dbReference type="Proteomes" id="UP000054937">
    <property type="component" value="Unassembled WGS sequence"/>
</dbReference>
<evidence type="ECO:0008006" key="5">
    <source>
        <dbReference type="Google" id="ProtNLM"/>
    </source>
</evidence>
<feature type="region of interest" description="Disordered" evidence="1">
    <location>
        <begin position="266"/>
        <end position="291"/>
    </location>
</feature>
<feature type="transmembrane region" description="Helical" evidence="2">
    <location>
        <begin position="149"/>
        <end position="169"/>
    </location>
</feature>
<evidence type="ECO:0000313" key="3">
    <source>
        <dbReference type="EMBL" id="KRX04973.1"/>
    </source>
</evidence>
<gene>
    <name evidence="3" type="ORF">PPERSA_06607</name>
</gene>
<accession>A0A0V0QS21</accession>